<evidence type="ECO:0000313" key="2">
    <source>
        <dbReference type="Proteomes" id="UP001518925"/>
    </source>
</evidence>
<gene>
    <name evidence="1" type="ORF">JR050_15375</name>
</gene>
<reference evidence="1 2" key="1">
    <citation type="submission" date="2021-02" db="EMBL/GenBank/DDBJ databases">
        <title>Bacillus sp. RD4P76, an endophyte from a halophyte.</title>
        <authorList>
            <person name="Sun J.-Q."/>
        </authorList>
    </citation>
    <scope>NUCLEOTIDE SEQUENCE [LARGE SCALE GENOMIC DNA]</scope>
    <source>
        <strain evidence="1 2">RD4P76</strain>
    </source>
</reference>
<name>A0ABS2DNG9_9BACI</name>
<protein>
    <recommendedName>
        <fullName evidence="3">Flagellar protein</fullName>
    </recommendedName>
</protein>
<dbReference type="InterPro" id="IPR022258">
    <property type="entry name" value="Flagellar_operon_YvyF"/>
</dbReference>
<organism evidence="1 2">
    <name type="scientific">Bacillus suaedaesalsae</name>
    <dbReference type="NCBI Taxonomy" id="2810349"/>
    <lineage>
        <taxon>Bacteria</taxon>
        <taxon>Bacillati</taxon>
        <taxon>Bacillota</taxon>
        <taxon>Bacilli</taxon>
        <taxon>Bacillales</taxon>
        <taxon>Bacillaceae</taxon>
        <taxon>Bacillus</taxon>
    </lineage>
</organism>
<keyword evidence="2" id="KW-1185">Reference proteome</keyword>
<dbReference type="Proteomes" id="UP001518925">
    <property type="component" value="Unassembled WGS sequence"/>
</dbReference>
<evidence type="ECO:0000313" key="1">
    <source>
        <dbReference type="EMBL" id="MBM6619048.1"/>
    </source>
</evidence>
<comment type="caution">
    <text evidence="1">The sequence shown here is derived from an EMBL/GenBank/DDBJ whole genome shotgun (WGS) entry which is preliminary data.</text>
</comment>
<evidence type="ECO:0008006" key="3">
    <source>
        <dbReference type="Google" id="ProtNLM"/>
    </source>
</evidence>
<dbReference type="RefSeq" id="WP_204204407.1">
    <property type="nucleotide sequence ID" value="NZ_JAFELM010000039.1"/>
</dbReference>
<accession>A0ABS2DNG9</accession>
<proteinExistence type="predicted"/>
<dbReference type="EMBL" id="JAFELM010000039">
    <property type="protein sequence ID" value="MBM6619048.1"/>
    <property type="molecule type" value="Genomic_DNA"/>
</dbReference>
<sequence length="130" mass="15034">MGELSNCPKCNTLFVKTEIHDVCRECYKEEDAKFQKVYEFIRKRENRTATMPEVEQATGVEQDLIMKWIKIGKLKVASMPNIGYKCERCGSLIKTGKLCEPCKKGITNELTSLKKEEERQLAQKRATYFS</sequence>
<dbReference type="NCBIfam" id="TIGR03826">
    <property type="entry name" value="YvyF"/>
    <property type="match status" value="1"/>
</dbReference>